<feature type="region of interest" description="Disordered" evidence="1">
    <location>
        <begin position="1"/>
        <end position="24"/>
    </location>
</feature>
<evidence type="ECO:0000313" key="2">
    <source>
        <dbReference type="EMBL" id="AWV23400.1"/>
    </source>
</evidence>
<protein>
    <submittedName>
        <fullName evidence="2">Uncharacterized protein</fullName>
    </submittedName>
</protein>
<sequence length="76" mass="8099">MTMPSPPHTEQRKVRAEPSERRGGFPSRAIVPVLAQAWHRTVINGCASCFADLVELAFAIAGLPRCGNLVGKGASI</sequence>
<dbReference type="AlphaFoldDB" id="A0A4Y1N005"/>
<evidence type="ECO:0000256" key="1">
    <source>
        <dbReference type="SAM" id="MobiDB-lite"/>
    </source>
</evidence>
<feature type="compositionally biased region" description="Basic and acidic residues" evidence="1">
    <location>
        <begin position="9"/>
        <end position="23"/>
    </location>
</feature>
<accession>A0A4Y1N005</accession>
<gene>
    <name evidence="2" type="ORF">RADP37_05554</name>
</gene>
<reference evidence="2" key="1">
    <citation type="submission" date="2017-12" db="EMBL/GenBank/DDBJ databases">
        <authorList>
            <person name="Martens C."/>
            <person name="Dahlstrom E."/>
            <person name="Barbian K."/>
            <person name="Sykora L."/>
            <person name="Ricklefs S."/>
            <person name="Bruno D."/>
            <person name="Anzick I."/>
            <person name="Myles I."/>
            <person name="Datta S.K."/>
        </authorList>
    </citation>
    <scope>NUCLEOTIDE SEQUENCE</scope>
    <source>
        <strain evidence="2">AD2</strain>
    </source>
</reference>
<proteinExistence type="predicted"/>
<organism evidence="2">
    <name type="scientific">Roseomonas mucosa</name>
    <dbReference type="NCBI Taxonomy" id="207340"/>
    <lineage>
        <taxon>Bacteria</taxon>
        <taxon>Pseudomonadati</taxon>
        <taxon>Pseudomonadota</taxon>
        <taxon>Alphaproteobacteria</taxon>
        <taxon>Acetobacterales</taxon>
        <taxon>Roseomonadaceae</taxon>
        <taxon>Roseomonas</taxon>
    </lineage>
</organism>
<dbReference type="EMBL" id="CP025189">
    <property type="protein sequence ID" value="AWV23400.1"/>
    <property type="molecule type" value="Genomic_DNA"/>
</dbReference>
<name>A0A4Y1N005_9PROT</name>